<feature type="region of interest" description="Disordered" evidence="1">
    <location>
        <begin position="416"/>
        <end position="443"/>
    </location>
</feature>
<evidence type="ECO:0000259" key="2">
    <source>
        <dbReference type="Pfam" id="PF02120"/>
    </source>
</evidence>
<reference evidence="3" key="1">
    <citation type="submission" date="2018-06" db="EMBL/GenBank/DDBJ databases">
        <authorList>
            <person name="Zhirakovskaya E."/>
        </authorList>
    </citation>
    <scope>NUCLEOTIDE SEQUENCE</scope>
</reference>
<feature type="region of interest" description="Disordered" evidence="1">
    <location>
        <begin position="1"/>
        <end position="78"/>
    </location>
</feature>
<feature type="compositionally biased region" description="Basic and acidic residues" evidence="1">
    <location>
        <begin position="66"/>
        <end position="78"/>
    </location>
</feature>
<name>A0A3B0VTF5_9ZZZZ</name>
<organism evidence="3">
    <name type="scientific">hydrothermal vent metagenome</name>
    <dbReference type="NCBI Taxonomy" id="652676"/>
    <lineage>
        <taxon>unclassified sequences</taxon>
        <taxon>metagenomes</taxon>
        <taxon>ecological metagenomes</taxon>
    </lineage>
</organism>
<gene>
    <name evidence="3" type="ORF">MNBD_DELTA03-983</name>
</gene>
<dbReference type="AlphaFoldDB" id="A0A3B0VTF5"/>
<feature type="compositionally biased region" description="Basic and acidic residues" evidence="1">
    <location>
        <begin position="416"/>
        <end position="425"/>
    </location>
</feature>
<accession>A0A3B0VTF5</accession>
<dbReference type="InterPro" id="IPR038610">
    <property type="entry name" value="FliK-like_C_sf"/>
</dbReference>
<dbReference type="CDD" id="cd17470">
    <property type="entry name" value="T3SS_Flik_C"/>
    <property type="match status" value="1"/>
</dbReference>
<protein>
    <recommendedName>
        <fullName evidence="2">Flagellar hook-length control protein-like C-terminal domain-containing protein</fullName>
    </recommendedName>
</protein>
<evidence type="ECO:0000256" key="1">
    <source>
        <dbReference type="SAM" id="MobiDB-lite"/>
    </source>
</evidence>
<evidence type="ECO:0000313" key="3">
    <source>
        <dbReference type="EMBL" id="VAW41747.1"/>
    </source>
</evidence>
<proteinExistence type="predicted"/>
<sequence>MSNIMVNTYLADTRPGDRPDPKAQVDPGREDNFARYLDKKVRSERRARSAQLGVKHRAVKDQQTTQDKKRQKAADRHEDSGANIAAFLQQLLADLKKLSAQPNQNAAGEWSFQLKSMDMLRKLAAAAGMSGKELAVWQKQLNDKGMVNLRDILAALEQHFQAMRQPGTVTAPETDLPVMESMLERMGVDPAALSALAAKSVDDKGGFDLKAYLKGLEKLSAARLQAQNGQAAHDGWRAVKVSNADMRQFRDMLGAAGLTRGQLLEMFPGSLKQSLSAGGQAGGGQETMSMARLQKLLGQTVNMVEDAKPEIKPVGFLNNLVDVLQQAGFVKKDTSWSPVVQKSLTAIYQQLQKMVDLSRVKVDKINEITRRDEALTADWQKSSLTDTDAGMTDGKTLTGQAARDSDLELVNELVDGHDSKGRKSENGGVDFNSLPSSAVPVDSRSADALSAVRPRTSPTPVILPQFAFEQISQGVTQALQRDDHHLVLTMYPKELGEVKVDLQVRNNHVMVSFVMDNHRVKETLEKNMDEFKQNLNQQGYNLESCMVMVDQHNNSEDSRQRFESAWEQLGLDKGRKGGGKAAALETSASLSKALLRADRWADSQISVLV</sequence>
<dbReference type="InterPro" id="IPR021136">
    <property type="entry name" value="Flagellar_hook_control-like_C"/>
</dbReference>
<dbReference type="Gene3D" id="3.30.750.140">
    <property type="match status" value="1"/>
</dbReference>
<feature type="compositionally biased region" description="Basic and acidic residues" evidence="1">
    <location>
        <begin position="14"/>
        <end position="47"/>
    </location>
</feature>
<feature type="domain" description="Flagellar hook-length control protein-like C-terminal" evidence="2">
    <location>
        <begin position="474"/>
        <end position="553"/>
    </location>
</feature>
<dbReference type="EMBL" id="UOEX01000396">
    <property type="protein sequence ID" value="VAW41747.1"/>
    <property type="molecule type" value="Genomic_DNA"/>
</dbReference>
<dbReference type="Pfam" id="PF02120">
    <property type="entry name" value="Flg_hook"/>
    <property type="match status" value="1"/>
</dbReference>